<evidence type="ECO:0000256" key="2">
    <source>
        <dbReference type="ARBA" id="ARBA00005992"/>
    </source>
</evidence>
<evidence type="ECO:0000256" key="5">
    <source>
        <dbReference type="ARBA" id="ARBA00022801"/>
    </source>
</evidence>
<dbReference type="Gene3D" id="2.40.440.10">
    <property type="entry name" value="L,D-transpeptidase catalytic domain-like"/>
    <property type="match status" value="1"/>
</dbReference>
<evidence type="ECO:0000256" key="4">
    <source>
        <dbReference type="ARBA" id="ARBA00022679"/>
    </source>
</evidence>
<comment type="caution">
    <text evidence="12">The sequence shown here is derived from an EMBL/GenBank/DDBJ whole genome shotgun (WGS) entry which is preliminary data.</text>
</comment>
<accession>A0A8X8KPM7</accession>
<dbReference type="FunFam" id="2.40.440.10:FF:000002">
    <property type="entry name" value="L,D-transpeptidase ErfK/SrfK"/>
    <property type="match status" value="1"/>
</dbReference>
<dbReference type="CDD" id="cd16913">
    <property type="entry name" value="YkuD_like"/>
    <property type="match status" value="1"/>
</dbReference>
<keyword evidence="10" id="KW-0732">Signal</keyword>
<evidence type="ECO:0000256" key="3">
    <source>
        <dbReference type="ARBA" id="ARBA00022676"/>
    </source>
</evidence>
<dbReference type="GO" id="GO:0071555">
    <property type="term" value="P:cell wall organization"/>
    <property type="evidence" value="ECO:0007669"/>
    <property type="project" value="UniProtKB-UniRule"/>
</dbReference>
<protein>
    <submittedName>
        <fullName evidence="12">L,D-transpeptidase</fullName>
    </submittedName>
</protein>
<comment type="similarity">
    <text evidence="2">Belongs to the YkuD family.</text>
</comment>
<dbReference type="EMBL" id="WHUT02000001">
    <property type="protein sequence ID" value="NUB43147.1"/>
    <property type="molecule type" value="Genomic_DNA"/>
</dbReference>
<dbReference type="GO" id="GO:0071972">
    <property type="term" value="F:peptidoglycan L,D-transpeptidase activity"/>
    <property type="evidence" value="ECO:0007669"/>
    <property type="project" value="TreeGrafter"/>
</dbReference>
<dbReference type="PANTHER" id="PTHR30582">
    <property type="entry name" value="L,D-TRANSPEPTIDASE"/>
    <property type="match status" value="1"/>
</dbReference>
<feature type="active site" description="Nucleophile" evidence="9">
    <location>
        <position position="193"/>
    </location>
</feature>
<feature type="signal peptide" evidence="10">
    <location>
        <begin position="1"/>
        <end position="20"/>
    </location>
</feature>
<feature type="chain" id="PRO_5036444856" evidence="10">
    <location>
        <begin position="21"/>
        <end position="285"/>
    </location>
</feature>
<evidence type="ECO:0000256" key="1">
    <source>
        <dbReference type="ARBA" id="ARBA00004752"/>
    </source>
</evidence>
<keyword evidence="5" id="KW-0378">Hydrolase</keyword>
<keyword evidence="3" id="KW-0328">Glycosyltransferase</keyword>
<keyword evidence="7 9" id="KW-0573">Peptidoglycan synthesis</keyword>
<dbReference type="Pfam" id="PF03734">
    <property type="entry name" value="YkuD"/>
    <property type="match status" value="1"/>
</dbReference>
<keyword evidence="4" id="KW-0808">Transferase</keyword>
<sequence length="285" mass="30469">MRFGIVTRCMSALAMMAVLGGCLPPELTAMTATKPVEPVMFPDAYVARADGSYSLPAIPVEQVPATFQRQVVPYPSEEVPGTIIIDPASRLLYLVQDERSAIRYGISVGRAGFEWSGEALVTNKRPWPTWTPPPEMIERDPKLVKWEKGQPGGPTNPLGARAIYLTTNGVDYGYRIHGTPEWQSIGRNASSGCIRMINQDVVDLYNRVQPNAKVIVLTAAGTKPTGLSLPPPAPKKPKPAAVVPAVAPATPAPVTPAVVTPLPSFNPVLLGQVPPSLQAPATQPE</sequence>
<evidence type="ECO:0000313" key="13">
    <source>
        <dbReference type="Proteomes" id="UP000484076"/>
    </source>
</evidence>
<evidence type="ECO:0000256" key="6">
    <source>
        <dbReference type="ARBA" id="ARBA00022960"/>
    </source>
</evidence>
<dbReference type="PANTHER" id="PTHR30582:SF24">
    <property type="entry name" value="L,D-TRANSPEPTIDASE ERFK_SRFK-RELATED"/>
    <property type="match status" value="1"/>
</dbReference>
<evidence type="ECO:0000256" key="10">
    <source>
        <dbReference type="SAM" id="SignalP"/>
    </source>
</evidence>
<name>A0A8X8KPM7_9RHOB</name>
<organism evidence="12 13">
    <name type="scientific">Fertoeibacter niger</name>
    <dbReference type="NCBI Taxonomy" id="2656921"/>
    <lineage>
        <taxon>Bacteria</taxon>
        <taxon>Pseudomonadati</taxon>
        <taxon>Pseudomonadota</taxon>
        <taxon>Alphaproteobacteria</taxon>
        <taxon>Rhodobacterales</taxon>
        <taxon>Paracoccaceae</taxon>
        <taxon>Fertoeibacter</taxon>
    </lineage>
</organism>
<feature type="active site" description="Proton donor/acceptor" evidence="9">
    <location>
        <position position="177"/>
    </location>
</feature>
<reference evidence="12" key="1">
    <citation type="submission" date="2020-05" db="EMBL/GenBank/DDBJ databases">
        <title>Fertoebacter nigrum gen. nov., sp. nov., a new member of the family Rhodobacteraceae.</title>
        <authorList>
            <person name="Szuroczki S."/>
            <person name="Abbaszade G."/>
            <person name="Buni D."/>
            <person name="Schumann P."/>
            <person name="Toth E."/>
        </authorList>
    </citation>
    <scope>NUCLEOTIDE SEQUENCE</scope>
    <source>
        <strain evidence="12">RG-N-1a</strain>
    </source>
</reference>
<evidence type="ECO:0000256" key="8">
    <source>
        <dbReference type="ARBA" id="ARBA00023316"/>
    </source>
</evidence>
<dbReference type="PROSITE" id="PS51257">
    <property type="entry name" value="PROKAR_LIPOPROTEIN"/>
    <property type="match status" value="1"/>
</dbReference>
<keyword evidence="13" id="KW-1185">Reference proteome</keyword>
<dbReference type="GO" id="GO:0005576">
    <property type="term" value="C:extracellular region"/>
    <property type="evidence" value="ECO:0007669"/>
    <property type="project" value="TreeGrafter"/>
</dbReference>
<evidence type="ECO:0000256" key="7">
    <source>
        <dbReference type="ARBA" id="ARBA00022984"/>
    </source>
</evidence>
<dbReference type="AlphaFoldDB" id="A0A8X8KPM7"/>
<dbReference type="InterPro" id="IPR038063">
    <property type="entry name" value="Transpep_catalytic_dom"/>
</dbReference>
<dbReference type="Proteomes" id="UP000484076">
    <property type="component" value="Unassembled WGS sequence"/>
</dbReference>
<dbReference type="SUPFAM" id="SSF141523">
    <property type="entry name" value="L,D-transpeptidase catalytic domain-like"/>
    <property type="match status" value="1"/>
</dbReference>
<dbReference type="GO" id="GO:0016757">
    <property type="term" value="F:glycosyltransferase activity"/>
    <property type="evidence" value="ECO:0007669"/>
    <property type="project" value="UniProtKB-KW"/>
</dbReference>
<dbReference type="PROSITE" id="PS52029">
    <property type="entry name" value="LD_TPASE"/>
    <property type="match status" value="1"/>
</dbReference>
<proteinExistence type="inferred from homology"/>
<gene>
    <name evidence="12" type="ORF">GEU84_002020</name>
</gene>
<dbReference type="GO" id="GO:0008360">
    <property type="term" value="P:regulation of cell shape"/>
    <property type="evidence" value="ECO:0007669"/>
    <property type="project" value="UniProtKB-UniRule"/>
</dbReference>
<dbReference type="InterPro" id="IPR050979">
    <property type="entry name" value="LD-transpeptidase"/>
</dbReference>
<feature type="domain" description="L,D-TPase catalytic" evidence="11">
    <location>
        <begin position="81"/>
        <end position="217"/>
    </location>
</feature>
<keyword evidence="6 9" id="KW-0133">Cell shape</keyword>
<keyword evidence="8 9" id="KW-0961">Cell wall biogenesis/degradation</keyword>
<evidence type="ECO:0000256" key="9">
    <source>
        <dbReference type="PROSITE-ProRule" id="PRU01373"/>
    </source>
</evidence>
<evidence type="ECO:0000313" key="12">
    <source>
        <dbReference type="EMBL" id="NUB43147.1"/>
    </source>
</evidence>
<comment type="pathway">
    <text evidence="1 9">Cell wall biogenesis; peptidoglycan biosynthesis.</text>
</comment>
<dbReference type="GO" id="GO:0018104">
    <property type="term" value="P:peptidoglycan-protein cross-linking"/>
    <property type="evidence" value="ECO:0007669"/>
    <property type="project" value="TreeGrafter"/>
</dbReference>
<evidence type="ECO:0000259" key="11">
    <source>
        <dbReference type="PROSITE" id="PS52029"/>
    </source>
</evidence>
<dbReference type="InterPro" id="IPR005490">
    <property type="entry name" value="LD_TPept_cat_dom"/>
</dbReference>
<dbReference type="RefSeq" id="WP_174539263.1">
    <property type="nucleotide sequence ID" value="NZ_WHUT02000001.1"/>
</dbReference>